<dbReference type="InterPro" id="IPR023997">
    <property type="entry name" value="TonB-dep_OMP_SusC/RagA_CS"/>
</dbReference>
<dbReference type="RefSeq" id="WP_121284129.1">
    <property type="nucleotide sequence ID" value="NZ_RCCK01000011.1"/>
</dbReference>
<evidence type="ECO:0000256" key="7">
    <source>
        <dbReference type="PROSITE-ProRule" id="PRU01360"/>
    </source>
</evidence>
<comment type="caution">
    <text evidence="9">The sequence shown here is derived from an EMBL/GenBank/DDBJ whole genome shotgun (WGS) entry which is preliminary data.</text>
</comment>
<evidence type="ECO:0000313" key="9">
    <source>
        <dbReference type="EMBL" id="RLJ77371.1"/>
    </source>
</evidence>
<dbReference type="GO" id="GO:0009279">
    <property type="term" value="C:cell outer membrane"/>
    <property type="evidence" value="ECO:0007669"/>
    <property type="project" value="UniProtKB-SubCell"/>
</dbReference>
<dbReference type="InterPro" id="IPR008969">
    <property type="entry name" value="CarboxyPept-like_regulatory"/>
</dbReference>
<dbReference type="NCBIfam" id="TIGR04057">
    <property type="entry name" value="SusC_RagA_signa"/>
    <property type="match status" value="1"/>
</dbReference>
<evidence type="ECO:0000256" key="2">
    <source>
        <dbReference type="ARBA" id="ARBA00022448"/>
    </source>
</evidence>
<evidence type="ECO:0000256" key="4">
    <source>
        <dbReference type="ARBA" id="ARBA00022692"/>
    </source>
</evidence>
<dbReference type="InterPro" id="IPR036942">
    <property type="entry name" value="Beta-barrel_TonB_sf"/>
</dbReference>
<dbReference type="InterPro" id="IPR023996">
    <property type="entry name" value="TonB-dep_OMP_SusC/RagA"/>
</dbReference>
<dbReference type="Proteomes" id="UP000273898">
    <property type="component" value="Unassembled WGS sequence"/>
</dbReference>
<dbReference type="NCBIfam" id="TIGR04056">
    <property type="entry name" value="OMP_RagA_SusC"/>
    <property type="match status" value="1"/>
</dbReference>
<evidence type="ECO:0000256" key="6">
    <source>
        <dbReference type="ARBA" id="ARBA00023237"/>
    </source>
</evidence>
<dbReference type="InterPro" id="IPR037066">
    <property type="entry name" value="Plug_dom_sf"/>
</dbReference>
<gene>
    <name evidence="9" type="ORF">BCL90_2456</name>
    <name evidence="10" type="ORF">E3V97_05020</name>
</gene>
<dbReference type="OrthoDB" id="9768177at2"/>
<accession>A0A497Y3C4</accession>
<dbReference type="EMBL" id="RCCK01000011">
    <property type="protein sequence ID" value="RLJ77371.1"/>
    <property type="molecule type" value="Genomic_DNA"/>
</dbReference>
<keyword evidence="12" id="KW-1185">Reference proteome</keyword>
<dbReference type="Gene3D" id="2.170.130.10">
    <property type="entry name" value="TonB-dependent receptor, plug domain"/>
    <property type="match status" value="1"/>
</dbReference>
<dbReference type="Pfam" id="PF07715">
    <property type="entry name" value="Plug"/>
    <property type="match status" value="1"/>
</dbReference>
<sequence>MKKSTIYIVMAMLCFFLKVEAQVKKIAIKGRITNEKGLPIANATIKVKESKTTTIANGEGLFELNNVQLGTTLIISSIGYKTTELQNIQKDEFLNVRMLTEDNGLEEVQVVSTGYQNIPKERATGSFVQLENKTLNRNVGVNILDRLDGVSSGLILNKGLTNGANNPKISIRGRSTLFASAEPTIVLDGFPYEGSIEQINPADILSITLLKDAAAASIWGAKASNGVIVITTKRGGKNQKLQVELSSTLTIGGKPNLYYQDQMSSSEFIDLEEYLYAKGYYTSAINSGYRPVSEAIEIFNNRKLGKISKVDSTNSINNLKERDVRIDLKRYFYRPSVYQQYQLNLNGGGEFNRYYLSGGYDKNMETSVSNAFDRFTLKANNTFSLFKDHLEIVGDIGFASGNTYSASQPYLPYSPYDQIVSANGEPLSVIKNLRSAYVDTVGNGKLLDWHYKPIDELKANSVLKQVQYKINLGINYNILEELTLSAKYQYLKESNSNENNYPQQSFYTRDLINRYSSIVGNTLNRPIPLGGILENSVRNLISKILRFQLDYHKSFGSEHDINAIIGFEGGDTRGNSTSQSYFGYNPETLTNGNGTINPLIFYPYYYAPSTSQQIPTAPSLGSQTDITQSYYTNISYTYKKKYIISGSARRDESNLFGVKANQKGVPLWSTGLAWIIDKENFLNSEWISSLKLRATFGYNGNLDKNISGLLTLTNTGSINEWGSNYSRVRNPPNPFLRWEKVKTYNLGLDYVVLKNRISGSIDFYQKDAEDLIGNNPIAMQSGVFQFKGNGASLRTKGIDLILNIKNIEGAFQWSTAALFNYNTDKVTSYKIKQTSNGNIISGNYNNPLEGYPYYAIFSYPSAGLDNSGAPQGYLNGAISKNYSEIISLLDTKQLKFHGSASPKFFGSIINTFSYKNLELSFNVIYKLGYYFRKLSVFSGSNNYSYTSRDYSQRWQKSGDELSTKIPALTYPANGAMDSFFLNSEDLVDRADHIRLQDIRLSYHLTGQKISSFLFKNASFFLYAKNLGILWKTNELSIDPDYGTFNIPQPFSGTVGFNLKF</sequence>
<comment type="subcellular location">
    <subcellularLocation>
        <location evidence="1 7">Cell outer membrane</location>
        <topology evidence="1 7">Multi-pass membrane protein</topology>
    </subcellularLocation>
</comment>
<proteinExistence type="inferred from homology"/>
<reference evidence="9 11" key="1">
    <citation type="submission" date="2018-10" db="EMBL/GenBank/DDBJ databases">
        <title>Genomic Encyclopedia of Archaeal and Bacterial Type Strains, Phase II (KMG-II): from individual species to whole genera.</title>
        <authorList>
            <person name="Goeker M."/>
        </authorList>
    </citation>
    <scope>NUCLEOTIDE SEQUENCE [LARGE SCALE GENOMIC DNA]</scope>
    <source>
        <strain evidence="9 11">DSM 19624</strain>
    </source>
</reference>
<keyword evidence="3 7" id="KW-1134">Transmembrane beta strand</keyword>
<keyword evidence="2 7" id="KW-0813">Transport</keyword>
<keyword evidence="6 7" id="KW-0998">Cell outer membrane</keyword>
<evidence type="ECO:0000256" key="3">
    <source>
        <dbReference type="ARBA" id="ARBA00022452"/>
    </source>
</evidence>
<evidence type="ECO:0000313" key="12">
    <source>
        <dbReference type="Proteomes" id="UP000297429"/>
    </source>
</evidence>
<dbReference type="Pfam" id="PF13715">
    <property type="entry name" value="CarbopepD_reg_2"/>
    <property type="match status" value="1"/>
</dbReference>
<dbReference type="SUPFAM" id="SSF49464">
    <property type="entry name" value="Carboxypeptidase regulatory domain-like"/>
    <property type="match status" value="1"/>
</dbReference>
<evidence type="ECO:0000259" key="8">
    <source>
        <dbReference type="Pfam" id="PF07715"/>
    </source>
</evidence>
<evidence type="ECO:0000313" key="10">
    <source>
        <dbReference type="EMBL" id="TFB33410.1"/>
    </source>
</evidence>
<dbReference type="Gene3D" id="2.40.170.20">
    <property type="entry name" value="TonB-dependent receptor, beta-barrel domain"/>
    <property type="match status" value="1"/>
</dbReference>
<dbReference type="InterPro" id="IPR039426">
    <property type="entry name" value="TonB-dep_rcpt-like"/>
</dbReference>
<evidence type="ECO:0000256" key="1">
    <source>
        <dbReference type="ARBA" id="ARBA00004571"/>
    </source>
</evidence>
<dbReference type="AlphaFoldDB" id="A0A497Y3C4"/>
<reference evidence="10 12" key="2">
    <citation type="submission" date="2019-03" db="EMBL/GenBank/DDBJ databases">
        <authorList>
            <person name="He R.-H."/>
        </authorList>
    </citation>
    <scope>NUCLEOTIDE SEQUENCE [LARGE SCALE GENOMIC DNA]</scope>
    <source>
        <strain evidence="10 12">DSM 19624</strain>
    </source>
</reference>
<dbReference type="InterPro" id="IPR012910">
    <property type="entry name" value="Plug_dom"/>
</dbReference>
<dbReference type="PROSITE" id="PS52016">
    <property type="entry name" value="TONB_DEPENDENT_REC_3"/>
    <property type="match status" value="1"/>
</dbReference>
<dbReference type="EMBL" id="SOPX01000001">
    <property type="protein sequence ID" value="TFB33410.1"/>
    <property type="molecule type" value="Genomic_DNA"/>
</dbReference>
<dbReference type="SUPFAM" id="SSF56935">
    <property type="entry name" value="Porins"/>
    <property type="match status" value="1"/>
</dbReference>
<dbReference type="Proteomes" id="UP000297429">
    <property type="component" value="Unassembled WGS sequence"/>
</dbReference>
<protein>
    <submittedName>
        <fullName evidence="10">SusC/RagA family TonB-linked outer membrane protein</fullName>
    </submittedName>
    <submittedName>
        <fullName evidence="9">TonB-linked SusC/RagA family outer membrane protein</fullName>
    </submittedName>
</protein>
<dbReference type="Gene3D" id="2.60.40.1120">
    <property type="entry name" value="Carboxypeptidase-like, regulatory domain"/>
    <property type="match status" value="1"/>
</dbReference>
<evidence type="ECO:0000313" key="11">
    <source>
        <dbReference type="Proteomes" id="UP000273898"/>
    </source>
</evidence>
<organism evidence="9 11">
    <name type="scientific">Pedobacter alluvionis</name>
    <dbReference type="NCBI Taxonomy" id="475253"/>
    <lineage>
        <taxon>Bacteria</taxon>
        <taxon>Pseudomonadati</taxon>
        <taxon>Bacteroidota</taxon>
        <taxon>Sphingobacteriia</taxon>
        <taxon>Sphingobacteriales</taxon>
        <taxon>Sphingobacteriaceae</taxon>
        <taxon>Pedobacter</taxon>
    </lineage>
</organism>
<feature type="domain" description="TonB-dependent receptor plug" evidence="8">
    <location>
        <begin position="121"/>
        <end position="227"/>
    </location>
</feature>
<comment type="similarity">
    <text evidence="7">Belongs to the TonB-dependent receptor family.</text>
</comment>
<keyword evidence="4 7" id="KW-0812">Transmembrane</keyword>
<name>A0A497Y3C4_9SPHI</name>
<evidence type="ECO:0000256" key="5">
    <source>
        <dbReference type="ARBA" id="ARBA00023136"/>
    </source>
</evidence>
<keyword evidence="5 7" id="KW-0472">Membrane</keyword>